<evidence type="ECO:0000313" key="3">
    <source>
        <dbReference type="Proteomes" id="UP000242637"/>
    </source>
</evidence>
<evidence type="ECO:0000256" key="1">
    <source>
        <dbReference type="SAM" id="Phobius"/>
    </source>
</evidence>
<organism evidence="2 3">
    <name type="scientific">Dermatophilus congolensis</name>
    <dbReference type="NCBI Taxonomy" id="1863"/>
    <lineage>
        <taxon>Bacteria</taxon>
        <taxon>Bacillati</taxon>
        <taxon>Actinomycetota</taxon>
        <taxon>Actinomycetes</taxon>
        <taxon>Micrococcales</taxon>
        <taxon>Dermatophilaceae</taxon>
        <taxon>Dermatophilus</taxon>
    </lineage>
</organism>
<dbReference type="GeneID" id="63459193"/>
<keyword evidence="1" id="KW-0812">Transmembrane</keyword>
<dbReference type="EMBL" id="LT906453">
    <property type="protein sequence ID" value="SNV20226.1"/>
    <property type="molecule type" value="Genomic_DNA"/>
</dbReference>
<reference evidence="2 3" key="1">
    <citation type="submission" date="2017-06" db="EMBL/GenBank/DDBJ databases">
        <authorList>
            <consortium name="Pathogen Informatics"/>
        </authorList>
    </citation>
    <scope>NUCLEOTIDE SEQUENCE [LARGE SCALE GENOMIC DNA]</scope>
    <source>
        <strain evidence="2 3">NCTC13039</strain>
    </source>
</reference>
<dbReference type="AlphaFoldDB" id="A0A239VE91"/>
<feature type="transmembrane region" description="Helical" evidence="1">
    <location>
        <begin position="85"/>
        <end position="105"/>
    </location>
</feature>
<proteinExistence type="predicted"/>
<gene>
    <name evidence="2" type="ORF">SAMEA4475696_00948</name>
</gene>
<feature type="transmembrane region" description="Helical" evidence="1">
    <location>
        <begin position="21"/>
        <end position="47"/>
    </location>
</feature>
<name>A0A239VE91_9MICO</name>
<protein>
    <recommendedName>
        <fullName evidence="4">ATP synthase protein I</fullName>
    </recommendedName>
</protein>
<dbReference type="RefSeq" id="WP_028327098.1">
    <property type="nucleotide sequence ID" value="NZ_JAAFNI010000001.1"/>
</dbReference>
<sequence>MTSTMTHSRARTITDVGVESAFKPMMLTACCASAVAALIITVTAMAFGPDGAALASFAGAAFAAHFFAMGALGIWLILRGPTANYLVGALGVYVIQVIALGIVLMQLPRIHMPAPEWFSASVAVEVVVWQSAQAYSLLRTRVFAYSTAERGEL</sequence>
<feature type="transmembrane region" description="Helical" evidence="1">
    <location>
        <begin position="53"/>
        <end position="78"/>
    </location>
</feature>
<evidence type="ECO:0000313" key="2">
    <source>
        <dbReference type="EMBL" id="SNV20226.1"/>
    </source>
</evidence>
<keyword evidence="1" id="KW-1133">Transmembrane helix</keyword>
<keyword evidence="1" id="KW-0472">Membrane</keyword>
<dbReference type="KEGG" id="dco:SAMEA4475696_0948"/>
<keyword evidence="3" id="KW-1185">Reference proteome</keyword>
<evidence type="ECO:0008006" key="4">
    <source>
        <dbReference type="Google" id="ProtNLM"/>
    </source>
</evidence>
<accession>A0A239VE91</accession>
<dbReference type="Proteomes" id="UP000242637">
    <property type="component" value="Chromosome 1"/>
</dbReference>
<dbReference type="STRING" id="1121387.GCA_000429885_01139"/>